<sequence>MFQARIAQLGDFRKLIDIVKDMIPDANLEVSEAGICLMSTDPLNILQVTINLPAIFFEDYECHEAFKMNLSLPGLSQLLKLAESEDSLIFSSAPDLTVLNLCFQAHSRPKVCEFTLNLNANIMEDVDPPELPYQTTFYINAREFHGICGDLIHLSEFLIIDVNKARVKFSIKCSAAGGSISYKQRIGQNGTLIRTFRSCRTELNLAYLKKITKAHVLSKNTEIVIHPDEPVLLKYAFGDAEIKFYLAPGISDNE</sequence>
<dbReference type="PANTHER" id="PTHR11352:SF0">
    <property type="entry name" value="PROLIFERATING CELL NUCLEAR ANTIGEN"/>
    <property type="match status" value="1"/>
</dbReference>
<dbReference type="SUPFAM" id="SSF55979">
    <property type="entry name" value="DNA clamp"/>
    <property type="match status" value="2"/>
</dbReference>
<evidence type="ECO:0000259" key="6">
    <source>
        <dbReference type="Pfam" id="PF02747"/>
    </source>
</evidence>
<dbReference type="Proteomes" id="UP001162131">
    <property type="component" value="Unassembled WGS sequence"/>
</dbReference>
<accession>A0AAU9IKC0</accession>
<comment type="subcellular location">
    <subcellularLocation>
        <location evidence="3">Nucleus</location>
    </subcellularLocation>
</comment>
<organism evidence="7 8">
    <name type="scientific">Blepharisma stoltei</name>
    <dbReference type="NCBI Taxonomy" id="1481888"/>
    <lineage>
        <taxon>Eukaryota</taxon>
        <taxon>Sar</taxon>
        <taxon>Alveolata</taxon>
        <taxon>Ciliophora</taxon>
        <taxon>Postciliodesmatophora</taxon>
        <taxon>Heterotrichea</taxon>
        <taxon>Heterotrichida</taxon>
        <taxon>Blepharismidae</taxon>
        <taxon>Blepharisma</taxon>
    </lineage>
</organism>
<dbReference type="PRINTS" id="PR00339">
    <property type="entry name" value="PCNACYCLIN"/>
</dbReference>
<gene>
    <name evidence="7" type="ORF">BSTOLATCC_MIC110</name>
</gene>
<dbReference type="InterPro" id="IPR000730">
    <property type="entry name" value="Pr_cel_nuc_antig"/>
</dbReference>
<dbReference type="GO" id="GO:0006275">
    <property type="term" value="P:regulation of DNA replication"/>
    <property type="evidence" value="ECO:0007669"/>
    <property type="project" value="InterPro"/>
</dbReference>
<name>A0AAU9IKC0_9CILI</name>
<protein>
    <recommendedName>
        <fullName evidence="3">DNA sliding clamp PCNA</fullName>
    </recommendedName>
</protein>
<dbReference type="GO" id="GO:0003677">
    <property type="term" value="F:DNA binding"/>
    <property type="evidence" value="ECO:0007669"/>
    <property type="project" value="UniProtKB-KW"/>
</dbReference>
<comment type="similarity">
    <text evidence="1 4">Belongs to the PCNA family.</text>
</comment>
<dbReference type="Pfam" id="PF02747">
    <property type="entry name" value="PCNA_C"/>
    <property type="match status" value="1"/>
</dbReference>
<evidence type="ECO:0000256" key="2">
    <source>
        <dbReference type="ARBA" id="ARBA00023125"/>
    </source>
</evidence>
<keyword evidence="4" id="KW-0235">DNA replication</keyword>
<proteinExistence type="inferred from homology"/>
<feature type="domain" description="Proliferating cell nuclear antigen PCNA C-terminal" evidence="6">
    <location>
        <begin position="129"/>
        <end position="248"/>
    </location>
</feature>
<dbReference type="CDD" id="cd00577">
    <property type="entry name" value="PCNA"/>
    <property type="match status" value="1"/>
</dbReference>
<keyword evidence="8" id="KW-1185">Reference proteome</keyword>
<evidence type="ECO:0000256" key="3">
    <source>
        <dbReference type="RuleBase" id="RU000641"/>
    </source>
</evidence>
<reference evidence="7" key="1">
    <citation type="submission" date="2021-09" db="EMBL/GenBank/DDBJ databases">
        <authorList>
            <consortium name="AG Swart"/>
            <person name="Singh M."/>
            <person name="Singh A."/>
            <person name="Seah K."/>
            <person name="Emmerich C."/>
        </authorList>
    </citation>
    <scope>NUCLEOTIDE SEQUENCE</scope>
    <source>
        <strain evidence="7">ATCC30299</strain>
    </source>
</reference>
<evidence type="ECO:0000259" key="5">
    <source>
        <dbReference type="Pfam" id="PF00705"/>
    </source>
</evidence>
<feature type="domain" description="Proliferating cell nuclear antigen PCNA N-terminal" evidence="5">
    <location>
        <begin position="1"/>
        <end position="119"/>
    </location>
</feature>
<keyword evidence="2 4" id="KW-0238">DNA-binding</keyword>
<evidence type="ECO:0000313" key="8">
    <source>
        <dbReference type="Proteomes" id="UP001162131"/>
    </source>
</evidence>
<dbReference type="AlphaFoldDB" id="A0AAU9IKC0"/>
<dbReference type="GO" id="GO:0006272">
    <property type="term" value="P:leading strand elongation"/>
    <property type="evidence" value="ECO:0007669"/>
    <property type="project" value="TreeGrafter"/>
</dbReference>
<dbReference type="InterPro" id="IPR022649">
    <property type="entry name" value="Pr_cel_nuc_antig_C"/>
</dbReference>
<comment type="caution">
    <text evidence="7">The sequence shown here is derived from an EMBL/GenBank/DDBJ whole genome shotgun (WGS) entry which is preliminary data.</text>
</comment>
<dbReference type="NCBIfam" id="TIGR00590">
    <property type="entry name" value="pcna"/>
    <property type="match status" value="1"/>
</dbReference>
<dbReference type="PANTHER" id="PTHR11352">
    <property type="entry name" value="PROLIFERATING CELL NUCLEAR ANTIGEN"/>
    <property type="match status" value="1"/>
</dbReference>
<evidence type="ECO:0000256" key="4">
    <source>
        <dbReference type="RuleBase" id="RU003671"/>
    </source>
</evidence>
<dbReference type="GO" id="GO:0030337">
    <property type="term" value="F:DNA polymerase processivity factor activity"/>
    <property type="evidence" value="ECO:0007669"/>
    <property type="project" value="InterPro"/>
</dbReference>
<dbReference type="Gene3D" id="3.70.10.10">
    <property type="match status" value="1"/>
</dbReference>
<dbReference type="EMBL" id="CAJZBQ010000001">
    <property type="protein sequence ID" value="CAG9309895.1"/>
    <property type="molecule type" value="Genomic_DNA"/>
</dbReference>
<keyword evidence="3" id="KW-0539">Nucleus</keyword>
<comment type="function">
    <text evidence="3">This protein is an auxiliary protein of DNA polymerase delta and is involved in the control of eukaryotic DNA replication by increasing the polymerase's processivity during elongation of the leading strand.</text>
</comment>
<dbReference type="GO" id="GO:0005634">
    <property type="term" value="C:nucleus"/>
    <property type="evidence" value="ECO:0007669"/>
    <property type="project" value="UniProtKB-SubCell"/>
</dbReference>
<dbReference type="InterPro" id="IPR046938">
    <property type="entry name" value="DNA_clamp_sf"/>
</dbReference>
<evidence type="ECO:0000256" key="1">
    <source>
        <dbReference type="ARBA" id="ARBA00010462"/>
    </source>
</evidence>
<evidence type="ECO:0000313" key="7">
    <source>
        <dbReference type="EMBL" id="CAG9309895.1"/>
    </source>
</evidence>
<dbReference type="InterPro" id="IPR022648">
    <property type="entry name" value="Pr_cel_nuc_antig_N"/>
</dbReference>
<dbReference type="Pfam" id="PF00705">
    <property type="entry name" value="PCNA_N"/>
    <property type="match status" value="1"/>
</dbReference>